<comment type="caution">
    <text evidence="1">The sequence shown here is derived from an EMBL/GenBank/DDBJ whole genome shotgun (WGS) entry which is preliminary data.</text>
</comment>
<sequence>MELDQHFSVFRPYNRDPRHEDQLTRAALIVLMLVPLAHEAFLGLIGKGRLATMPSPRYDMQTENLTPLSSESGEQEVEEFVSVLLGPHEFLKNVSTVEVSERRARYDGVVQYGPRLLVAIESKLVTGLGEKQATEINPKGLVWGHSEIQLVKWHELLDQWWNLLALGVLNPTEAIVLNDFFDFAESNFGDLLPFTALGRCRANPRRRLRRLCSILSEASGIPGESIGGRAAIKFPDQVVSIDRSCLWINGDDVNLGVWPGELATQYNRLYGTPKIVENLLALADQEGWCVSPNFHLGYRFSRPAQRWYPGRNIEGKQYVQQWVDDLNDGHAGGRTHEQLDDAFHKWLVGRGYATVEELPNLMKWLADHPNVQIHIRPGVEILRTWPLSEAIALDDSGDLVLAVRDTLDQVLGALNEIPLASTATTKKHE</sequence>
<evidence type="ECO:0000313" key="2">
    <source>
        <dbReference type="Proteomes" id="UP000093898"/>
    </source>
</evidence>
<name>A0A1A3GPZ8_MYCMU</name>
<proteinExistence type="predicted"/>
<evidence type="ECO:0000313" key="1">
    <source>
        <dbReference type="EMBL" id="OBJ37418.1"/>
    </source>
</evidence>
<reference evidence="1 2" key="1">
    <citation type="submission" date="2016-06" db="EMBL/GenBank/DDBJ databases">
        <authorList>
            <person name="Kjaerup R.B."/>
            <person name="Dalgaard T.S."/>
            <person name="Juul-Madsen H.R."/>
        </authorList>
    </citation>
    <scope>NUCLEOTIDE SEQUENCE [LARGE SCALE GENOMIC DNA]</scope>
    <source>
        <strain evidence="1 2">1127319.6</strain>
    </source>
</reference>
<dbReference type="RefSeq" id="WP_064985056.1">
    <property type="nucleotide sequence ID" value="NZ_LZLC01000222.1"/>
</dbReference>
<accession>A0A1A3GPZ8</accession>
<dbReference type="Proteomes" id="UP000093898">
    <property type="component" value="Unassembled WGS sequence"/>
</dbReference>
<protein>
    <submittedName>
        <fullName evidence="1">Uncharacterized protein</fullName>
    </submittedName>
</protein>
<gene>
    <name evidence="1" type="ORF">A5630_04575</name>
</gene>
<dbReference type="OrthoDB" id="6194521at2"/>
<organism evidence="1 2">
    <name type="scientific">Mycolicibacterium mucogenicum</name>
    <name type="common">Mycobacterium mucogenicum</name>
    <dbReference type="NCBI Taxonomy" id="56689"/>
    <lineage>
        <taxon>Bacteria</taxon>
        <taxon>Bacillati</taxon>
        <taxon>Actinomycetota</taxon>
        <taxon>Actinomycetes</taxon>
        <taxon>Mycobacteriales</taxon>
        <taxon>Mycobacteriaceae</taxon>
        <taxon>Mycolicibacterium</taxon>
    </lineage>
</organism>
<dbReference type="EMBL" id="LZLC01000222">
    <property type="protein sequence ID" value="OBJ37418.1"/>
    <property type="molecule type" value="Genomic_DNA"/>
</dbReference>
<dbReference type="AlphaFoldDB" id="A0A1A3GPZ8"/>